<accession>A0A8S1SWP7</accession>
<dbReference type="Proteomes" id="UP000689195">
    <property type="component" value="Unassembled WGS sequence"/>
</dbReference>
<evidence type="ECO:0000256" key="1">
    <source>
        <dbReference type="ARBA" id="ARBA00022729"/>
    </source>
</evidence>
<gene>
    <name evidence="2" type="ORF">PPENT_87.1.T0140201</name>
</gene>
<dbReference type="PANTHER" id="PTHR48067">
    <property type="entry name" value="GPI-ANCHOR TRANSAMIDASE"/>
    <property type="match status" value="1"/>
</dbReference>
<keyword evidence="1" id="KW-0732">Signal</keyword>
<comment type="caution">
    <text evidence="2">The sequence shown here is derived from an EMBL/GenBank/DDBJ whole genome shotgun (WGS) entry which is preliminary data.</text>
</comment>
<keyword evidence="3" id="KW-1185">Reference proteome</keyword>
<proteinExistence type="predicted"/>
<dbReference type="AlphaFoldDB" id="A0A8S1SWP7"/>
<name>A0A8S1SWP7_9CILI</name>
<dbReference type="GO" id="GO:0003923">
    <property type="term" value="F:GPI-anchor transamidase activity"/>
    <property type="evidence" value="ECO:0007669"/>
    <property type="project" value="InterPro"/>
</dbReference>
<organism evidence="2 3">
    <name type="scientific">Paramecium pentaurelia</name>
    <dbReference type="NCBI Taxonomy" id="43138"/>
    <lineage>
        <taxon>Eukaryota</taxon>
        <taxon>Sar</taxon>
        <taxon>Alveolata</taxon>
        <taxon>Ciliophora</taxon>
        <taxon>Intramacronucleata</taxon>
        <taxon>Oligohymenophorea</taxon>
        <taxon>Peniculida</taxon>
        <taxon>Parameciidae</taxon>
        <taxon>Paramecium</taxon>
    </lineage>
</organism>
<dbReference type="PANTHER" id="PTHR48067:SF1">
    <property type="entry name" value="GPI-ANCHOR TRANSAMIDASE"/>
    <property type="match status" value="1"/>
</dbReference>
<dbReference type="GO" id="GO:0016255">
    <property type="term" value="P:attachment of GPI anchor to protein"/>
    <property type="evidence" value="ECO:0007669"/>
    <property type="project" value="InterPro"/>
</dbReference>
<protein>
    <submittedName>
        <fullName evidence="2">Uncharacterized protein</fullName>
    </submittedName>
</protein>
<dbReference type="GO" id="GO:0042765">
    <property type="term" value="C:GPI-anchor transamidase complex"/>
    <property type="evidence" value="ECO:0007669"/>
    <property type="project" value="InterPro"/>
</dbReference>
<evidence type="ECO:0000313" key="3">
    <source>
        <dbReference type="Proteomes" id="UP000689195"/>
    </source>
</evidence>
<sequence length="118" mass="13901">MMFMNGHGGYEYTKIQDTPYLLDFEMEKITKEMKFLKLYQVAFLISDSCGAITLFETVKAKNMILLGQSSLGEKAYSYDKFSITNHYWLKNELDKNQIQLYLIKQKNMIIHIIKLIQN</sequence>
<reference evidence="2" key="1">
    <citation type="submission" date="2021-01" db="EMBL/GenBank/DDBJ databases">
        <authorList>
            <consortium name="Genoscope - CEA"/>
            <person name="William W."/>
        </authorList>
    </citation>
    <scope>NUCLEOTIDE SEQUENCE</scope>
</reference>
<dbReference type="OrthoDB" id="192611at2759"/>
<dbReference type="InterPro" id="IPR028361">
    <property type="entry name" value="GPI_transamidase"/>
</dbReference>
<dbReference type="EMBL" id="CAJJDO010000014">
    <property type="protein sequence ID" value="CAD8145355.1"/>
    <property type="molecule type" value="Genomic_DNA"/>
</dbReference>
<evidence type="ECO:0000313" key="2">
    <source>
        <dbReference type="EMBL" id="CAD8145355.1"/>
    </source>
</evidence>